<dbReference type="GO" id="GO:0070898">
    <property type="term" value="P:RNA polymerase III preinitiation complex assembly"/>
    <property type="evidence" value="ECO:0007669"/>
    <property type="project" value="TreeGrafter"/>
</dbReference>
<dbReference type="Proteomes" id="UP000355283">
    <property type="component" value="Unassembled WGS sequence"/>
</dbReference>
<dbReference type="Gene3D" id="1.20.58.1880">
    <property type="match status" value="1"/>
</dbReference>
<feature type="compositionally biased region" description="Basic and acidic residues" evidence="1">
    <location>
        <begin position="44"/>
        <end position="89"/>
    </location>
</feature>
<dbReference type="InterPro" id="IPR009057">
    <property type="entry name" value="Homeodomain-like_sf"/>
</dbReference>
<feature type="compositionally biased region" description="Pro residues" evidence="1">
    <location>
        <begin position="525"/>
        <end position="539"/>
    </location>
</feature>
<dbReference type="AlphaFoldDB" id="A0A4D9CQB8"/>
<feature type="region of interest" description="Disordered" evidence="1">
    <location>
        <begin position="1"/>
        <end position="560"/>
    </location>
</feature>
<feature type="domain" description="Myb-like" evidence="2">
    <location>
        <begin position="621"/>
        <end position="671"/>
    </location>
</feature>
<evidence type="ECO:0000256" key="1">
    <source>
        <dbReference type="SAM" id="MobiDB-lite"/>
    </source>
</evidence>
<dbReference type="Pfam" id="PF15963">
    <property type="entry name" value="Myb_DNA-bind_7"/>
    <property type="match status" value="1"/>
</dbReference>
<dbReference type="GO" id="GO:0000126">
    <property type="term" value="C:transcription factor TFIIIB complex"/>
    <property type="evidence" value="ECO:0007669"/>
    <property type="project" value="TreeGrafter"/>
</dbReference>
<feature type="compositionally biased region" description="Gly residues" evidence="1">
    <location>
        <begin position="261"/>
        <end position="271"/>
    </location>
</feature>
<keyword evidence="4" id="KW-1185">Reference proteome</keyword>
<dbReference type="GO" id="GO:0001156">
    <property type="term" value="F:TFIIIC-class transcription factor complex binding"/>
    <property type="evidence" value="ECO:0007669"/>
    <property type="project" value="TreeGrafter"/>
</dbReference>
<comment type="caution">
    <text evidence="3">The sequence shown here is derived from an EMBL/GenBank/DDBJ whole genome shotgun (WGS) entry which is preliminary data.</text>
</comment>
<evidence type="ECO:0000313" key="4">
    <source>
        <dbReference type="Proteomes" id="UP000355283"/>
    </source>
</evidence>
<gene>
    <name evidence="3" type="ORF">NSK_007599</name>
</gene>
<accession>A0A4D9CQB8</accession>
<name>A0A4D9CQB8_9STRA</name>
<dbReference type="PANTHER" id="PTHR22929">
    <property type="entry name" value="RNA POLYMERASE III TRANSCRIPTION INITIATION FACTOR B"/>
    <property type="match status" value="1"/>
</dbReference>
<dbReference type="SMART" id="SM00717">
    <property type="entry name" value="SANT"/>
    <property type="match status" value="1"/>
</dbReference>
<dbReference type="SUPFAM" id="SSF46689">
    <property type="entry name" value="Homeodomain-like"/>
    <property type="match status" value="1"/>
</dbReference>
<dbReference type="InterPro" id="IPR039467">
    <property type="entry name" value="TFIIIB_B''_Myb"/>
</dbReference>
<dbReference type="InterPro" id="IPR001005">
    <property type="entry name" value="SANT/Myb"/>
</dbReference>
<protein>
    <recommendedName>
        <fullName evidence="2">Myb-like domain-containing protein</fullName>
    </recommendedName>
</protein>
<feature type="compositionally biased region" description="Basic and acidic residues" evidence="1">
    <location>
        <begin position="440"/>
        <end position="481"/>
    </location>
</feature>
<feature type="compositionally biased region" description="Acidic residues" evidence="1">
    <location>
        <begin position="313"/>
        <end position="325"/>
    </location>
</feature>
<dbReference type="PANTHER" id="PTHR22929:SF0">
    <property type="entry name" value="TRANSCRIPTION FACTOR TFIIIB COMPONENT B'' HOMOLOG"/>
    <property type="match status" value="1"/>
</dbReference>
<reference evidence="3 4" key="1">
    <citation type="submission" date="2019-01" db="EMBL/GenBank/DDBJ databases">
        <title>Nuclear Genome Assembly of the Microalgal Biofuel strain Nannochloropsis salina CCMP1776.</title>
        <authorList>
            <person name="Hovde B."/>
        </authorList>
    </citation>
    <scope>NUCLEOTIDE SEQUENCE [LARGE SCALE GENOMIC DNA]</scope>
    <source>
        <strain evidence="3 4">CCMP1776</strain>
    </source>
</reference>
<feature type="compositionally biased region" description="Basic and acidic residues" evidence="1">
    <location>
        <begin position="228"/>
        <end position="242"/>
    </location>
</feature>
<feature type="compositionally biased region" description="Basic and acidic residues" evidence="1">
    <location>
        <begin position="121"/>
        <end position="134"/>
    </location>
</feature>
<dbReference type="EMBL" id="SDOX01000145">
    <property type="protein sequence ID" value="TFJ80956.1"/>
    <property type="molecule type" value="Genomic_DNA"/>
</dbReference>
<sequence length="706" mass="72317">MSQHAVLVRPGERLQGRGGGRGTKFRPVARSRLVGASPQPRTGNVKEAREARVQEEEKEGGNEGKEAEQDGTKEAAVPEHGCKAGEGRSKAGQGEGAEGEKAQGIEEALAGQDEDNVTGRGAKEGEGEKMEGTKAGHAKGTKGLSSPKPPTQHLQRVRHPAVPPEKAVKEKQTRPSLTGSRPGPSAIDSAIRPLSPLTGGREEEEEGSIEEGTLQALLNLGKGKRGRKGEDAKSEDRTREGLVDTAGRGRGGMARREGGVARAGGAPGGRLGAVKKRRELQDGGGDGGRKEEESGPGTAKRRRATSTGSEADRVDEGEEGGEEGGEGSGRINIPAGSAAGFSGAQEPLAWDEAAGDRGRGRGGKAGTGEGKKKKKGRVEEGGGGREREGKGKAGGGMSGGEDEAVGASHAPATAGEEGTVAGRGRTAAVGKTSGISTRQGGREKARDAGPARSGREAEEAGRGKGEGGRGRGGGKGEEGRGRRGGKKGGRGDTHVGADAVSPLPLPAASSSSKAGSRSSGAGATVPPPSGPSTAPPPSGPSTAPSDTMDRQREGAGGEGPAAAVVVAVGPRVELVDGQIVINQKSLEVVARPEDGGEGAMEEVTEDPQQAATYNSFTSRTRATRWTDAETRLFYQALRQCGTDFTTMASLLFAGRRDRAQLKNKFKKEEKQHGVLVYKYLDSTQPLPVLEAGMHDGRGEGSGEGDD</sequence>
<feature type="compositionally biased region" description="Basic and acidic residues" evidence="1">
    <location>
        <begin position="377"/>
        <end position="391"/>
    </location>
</feature>
<dbReference type="OrthoDB" id="272624at2759"/>
<organism evidence="3 4">
    <name type="scientific">Nannochloropsis salina CCMP1776</name>
    <dbReference type="NCBI Taxonomy" id="1027361"/>
    <lineage>
        <taxon>Eukaryota</taxon>
        <taxon>Sar</taxon>
        <taxon>Stramenopiles</taxon>
        <taxon>Ochrophyta</taxon>
        <taxon>Eustigmatophyceae</taxon>
        <taxon>Eustigmatales</taxon>
        <taxon>Monodopsidaceae</taxon>
        <taxon>Microchloropsis</taxon>
        <taxon>Microchloropsis salina</taxon>
    </lineage>
</organism>
<proteinExistence type="predicted"/>
<evidence type="ECO:0000259" key="2">
    <source>
        <dbReference type="SMART" id="SM00717"/>
    </source>
</evidence>
<evidence type="ECO:0000313" key="3">
    <source>
        <dbReference type="EMBL" id="TFJ80956.1"/>
    </source>
</evidence>
<feature type="compositionally biased region" description="Low complexity" evidence="1">
    <location>
        <begin position="507"/>
        <end position="524"/>
    </location>
</feature>